<feature type="transmembrane region" description="Helical" evidence="1">
    <location>
        <begin position="12"/>
        <end position="29"/>
    </location>
</feature>
<dbReference type="Pfam" id="PF11735">
    <property type="entry name" value="CAP59_mtransfer"/>
    <property type="match status" value="1"/>
</dbReference>
<organism evidence="2 3">
    <name type="scientific">Aspergillus mulundensis</name>
    <dbReference type="NCBI Taxonomy" id="1810919"/>
    <lineage>
        <taxon>Eukaryota</taxon>
        <taxon>Fungi</taxon>
        <taxon>Dikarya</taxon>
        <taxon>Ascomycota</taxon>
        <taxon>Pezizomycotina</taxon>
        <taxon>Eurotiomycetes</taxon>
        <taxon>Eurotiomycetidae</taxon>
        <taxon>Eurotiales</taxon>
        <taxon>Aspergillaceae</taxon>
        <taxon>Aspergillus</taxon>
        <taxon>Aspergillus subgen. Nidulantes</taxon>
    </lineage>
</organism>
<name>A0A3D8SK48_9EURO</name>
<keyword evidence="3" id="KW-1185">Reference proteome</keyword>
<dbReference type="PANTHER" id="PTHR34144:SF7">
    <property type="entry name" value="EXPORT PROTEIN (CAP59), PUTATIVE (AFU_ORTHOLOGUE AFUA_7G05020)-RELATED"/>
    <property type="match status" value="1"/>
</dbReference>
<keyword evidence="1" id="KW-0472">Membrane</keyword>
<evidence type="ECO:0000313" key="2">
    <source>
        <dbReference type="EMBL" id="RDW86148.1"/>
    </source>
</evidence>
<feature type="transmembrane region" description="Helical" evidence="1">
    <location>
        <begin position="41"/>
        <end position="61"/>
    </location>
</feature>
<accession>A0A3D8SK48</accession>
<dbReference type="STRING" id="1810919.A0A3D8SK48"/>
<protein>
    <recommendedName>
        <fullName evidence="4">Glycosyltransferase family 69 protein</fullName>
    </recommendedName>
</protein>
<dbReference type="GeneID" id="38113160"/>
<evidence type="ECO:0008006" key="4">
    <source>
        <dbReference type="Google" id="ProtNLM"/>
    </source>
</evidence>
<evidence type="ECO:0000256" key="1">
    <source>
        <dbReference type="SAM" id="Phobius"/>
    </source>
</evidence>
<dbReference type="PANTHER" id="PTHR34144">
    <property type="entry name" value="CHROMOSOME 8, WHOLE GENOME SHOTGUN SEQUENCE"/>
    <property type="match status" value="1"/>
</dbReference>
<dbReference type="Proteomes" id="UP000256690">
    <property type="component" value="Unassembled WGS sequence"/>
</dbReference>
<sequence>MHATEACESLINGLSFLAVLAVSAVRHASRYHKLRRRLPQLFLLIFVLWSTADVLLVHRHFHEEQIHLDYRPPERQRIFITSVFWDKERTLPIQWNNAVVELANVFGADNIFVSVYESGGSFGTRDTLRELDGALESVGVQRKITIADPSPDNEALKNPSADRKHIAASARLRNLSLKPLYDLRDAGTFFDRVLFLNDVVFTKEDVLSLLNTNYNTYTAACSFDILCPPSDSDALAIRDADGHETVMQKWPFFRSSRSREAMKFMLPVPVRSCWGDMVFMGTEEIYSTRPYQFRTVPDGLADRHVVASESCLIHADNYISKRRGVYLNPFVRVGDNAAANSAPRPQGHWLSTWEILESIWENRLRRWFSSPFLKGWSLQSRIAEWKKEDENNKERGDFCLTYEIQAAGT</sequence>
<reference evidence="2 3" key="1">
    <citation type="journal article" date="2018" name="IMA Fungus">
        <title>IMA Genome-F 9: Draft genome sequence of Annulohypoxylon stygium, Aspergillus mulundensis, Berkeleyomyces basicola (syn. Thielaviopsis basicola), Ceratocystis smalleyi, two Cercospora beticola strains, Coleophoma cylindrospora, Fusarium fracticaudum, Phialophora cf. hyalina, and Morchella septimelata.</title>
        <authorList>
            <person name="Wingfield B.D."/>
            <person name="Bills G.F."/>
            <person name="Dong Y."/>
            <person name="Huang W."/>
            <person name="Nel W.J."/>
            <person name="Swalarsk-Parry B.S."/>
            <person name="Vaghefi N."/>
            <person name="Wilken P.M."/>
            <person name="An Z."/>
            <person name="de Beer Z.W."/>
            <person name="De Vos L."/>
            <person name="Chen L."/>
            <person name="Duong T.A."/>
            <person name="Gao Y."/>
            <person name="Hammerbacher A."/>
            <person name="Kikkert J.R."/>
            <person name="Li Y."/>
            <person name="Li H."/>
            <person name="Li K."/>
            <person name="Li Q."/>
            <person name="Liu X."/>
            <person name="Ma X."/>
            <person name="Naidoo K."/>
            <person name="Pethybridge S.J."/>
            <person name="Sun J."/>
            <person name="Steenkamp E.T."/>
            <person name="van der Nest M.A."/>
            <person name="van Wyk S."/>
            <person name="Wingfield M.J."/>
            <person name="Xiong C."/>
            <person name="Yue Q."/>
            <person name="Zhang X."/>
        </authorList>
    </citation>
    <scope>NUCLEOTIDE SEQUENCE [LARGE SCALE GENOMIC DNA]</scope>
    <source>
        <strain evidence="2 3">DSM 5745</strain>
    </source>
</reference>
<comment type="caution">
    <text evidence="2">The sequence shown here is derived from an EMBL/GenBank/DDBJ whole genome shotgun (WGS) entry which is preliminary data.</text>
</comment>
<dbReference type="EMBL" id="PVWQ01000003">
    <property type="protein sequence ID" value="RDW86148.1"/>
    <property type="molecule type" value="Genomic_DNA"/>
</dbReference>
<gene>
    <name evidence="2" type="ORF">DSM5745_02790</name>
</gene>
<evidence type="ECO:0000313" key="3">
    <source>
        <dbReference type="Proteomes" id="UP000256690"/>
    </source>
</evidence>
<proteinExistence type="predicted"/>
<dbReference type="RefSeq" id="XP_026605672.1">
    <property type="nucleotide sequence ID" value="XM_026744806.1"/>
</dbReference>
<keyword evidence="1" id="KW-1133">Transmembrane helix</keyword>
<keyword evidence="1" id="KW-0812">Transmembrane</keyword>
<dbReference type="OrthoDB" id="262547at2759"/>
<dbReference type="AlphaFoldDB" id="A0A3D8SK48"/>
<dbReference type="InterPro" id="IPR021047">
    <property type="entry name" value="Mannosyltransferase_CMT1"/>
</dbReference>